<protein>
    <submittedName>
        <fullName evidence="1">Uncharacterized protein</fullName>
    </submittedName>
</protein>
<proteinExistence type="predicted"/>
<accession>A0A978W2U2</accession>
<dbReference type="Proteomes" id="UP000813462">
    <property type="component" value="Unassembled WGS sequence"/>
</dbReference>
<evidence type="ECO:0000313" key="2">
    <source>
        <dbReference type="Proteomes" id="UP000813462"/>
    </source>
</evidence>
<reference evidence="1" key="1">
    <citation type="journal article" date="2021" name="Front. Plant Sci.">
        <title>Chromosome-Scale Genome Assembly for Chinese Sour Jujube and Insights Into Its Genome Evolution and Domestication Signature.</title>
        <authorList>
            <person name="Shen L.-Y."/>
            <person name="Luo H."/>
            <person name="Wang X.-L."/>
            <person name="Wang X.-M."/>
            <person name="Qiu X.-J."/>
            <person name="Liu H."/>
            <person name="Zhou S.-S."/>
            <person name="Jia K.-H."/>
            <person name="Nie S."/>
            <person name="Bao Y.-T."/>
            <person name="Zhang R.-G."/>
            <person name="Yun Q.-Z."/>
            <person name="Chai Y.-H."/>
            <person name="Lu J.-Y."/>
            <person name="Li Y."/>
            <person name="Zhao S.-W."/>
            <person name="Mao J.-F."/>
            <person name="Jia S.-G."/>
            <person name="Mao Y.-M."/>
        </authorList>
    </citation>
    <scope>NUCLEOTIDE SEQUENCE</scope>
    <source>
        <strain evidence="1">AT0</strain>
        <tissue evidence="1">Leaf</tissue>
    </source>
</reference>
<sequence length="79" mass="8711">MVIGFTGSIQWIRMQGNGVMGKAMVLEYKLAPMEAVILGKFKCGVKHGLGCYQFWPSPLNIDEDEDSILNGDGEEGEIF</sequence>
<dbReference type="AlphaFoldDB" id="A0A978W2U2"/>
<gene>
    <name evidence="1" type="ORF">FEM48_Zijuj01G0183100</name>
</gene>
<organism evidence="1 2">
    <name type="scientific">Ziziphus jujuba var. spinosa</name>
    <dbReference type="NCBI Taxonomy" id="714518"/>
    <lineage>
        <taxon>Eukaryota</taxon>
        <taxon>Viridiplantae</taxon>
        <taxon>Streptophyta</taxon>
        <taxon>Embryophyta</taxon>
        <taxon>Tracheophyta</taxon>
        <taxon>Spermatophyta</taxon>
        <taxon>Magnoliopsida</taxon>
        <taxon>eudicotyledons</taxon>
        <taxon>Gunneridae</taxon>
        <taxon>Pentapetalae</taxon>
        <taxon>rosids</taxon>
        <taxon>fabids</taxon>
        <taxon>Rosales</taxon>
        <taxon>Rhamnaceae</taxon>
        <taxon>Paliureae</taxon>
        <taxon>Ziziphus</taxon>
    </lineage>
</organism>
<name>A0A978W2U2_ZIZJJ</name>
<comment type="caution">
    <text evidence="1">The sequence shown here is derived from an EMBL/GenBank/DDBJ whole genome shotgun (WGS) entry which is preliminary data.</text>
</comment>
<evidence type="ECO:0000313" key="1">
    <source>
        <dbReference type="EMBL" id="KAH7546276.1"/>
    </source>
</evidence>
<dbReference type="EMBL" id="JAEACU010000001">
    <property type="protein sequence ID" value="KAH7546276.1"/>
    <property type="molecule type" value="Genomic_DNA"/>
</dbReference>